<protein>
    <submittedName>
        <fullName evidence="2">Uncharacterized protein</fullName>
    </submittedName>
</protein>
<evidence type="ECO:0000313" key="2">
    <source>
        <dbReference type="EMBL" id="KWV54630.1"/>
    </source>
</evidence>
<organism evidence="2 3">
    <name type="scientific">Bradyrhizobium macuxiense</name>
    <dbReference type="NCBI Taxonomy" id="1755647"/>
    <lineage>
        <taxon>Bacteria</taxon>
        <taxon>Pseudomonadati</taxon>
        <taxon>Pseudomonadota</taxon>
        <taxon>Alphaproteobacteria</taxon>
        <taxon>Hyphomicrobiales</taxon>
        <taxon>Nitrobacteraceae</taxon>
        <taxon>Bradyrhizobium</taxon>
    </lineage>
</organism>
<accession>A0A109JTH9</accession>
<dbReference type="AlphaFoldDB" id="A0A109JTH9"/>
<evidence type="ECO:0000256" key="1">
    <source>
        <dbReference type="SAM" id="MobiDB-lite"/>
    </source>
</evidence>
<dbReference type="Proteomes" id="UP000057737">
    <property type="component" value="Unassembled WGS sequence"/>
</dbReference>
<evidence type="ECO:0000313" key="3">
    <source>
        <dbReference type="Proteomes" id="UP000057737"/>
    </source>
</evidence>
<proteinExistence type="predicted"/>
<comment type="caution">
    <text evidence="2">The sequence shown here is derived from an EMBL/GenBank/DDBJ whole genome shotgun (WGS) entry which is preliminary data.</text>
</comment>
<name>A0A109JTH9_9BRAD</name>
<keyword evidence="3" id="KW-1185">Reference proteome</keyword>
<reference evidence="2 3" key="1">
    <citation type="submission" date="2015-11" db="EMBL/GenBank/DDBJ databases">
        <title>Draft Genome Sequence of the Strain BR 10303 (Bradyrhizobium sp.) isolated from nodules of Centrolobium paraense.</title>
        <authorList>
            <person name="Zelli J.E."/>
            <person name="Simoes-Araujo J.L."/>
            <person name="Barauna A.C."/>
            <person name="Silva K."/>
        </authorList>
    </citation>
    <scope>NUCLEOTIDE SEQUENCE [LARGE SCALE GENOMIC DNA]</scope>
    <source>
        <strain evidence="2 3">BR 10303</strain>
    </source>
</reference>
<gene>
    <name evidence="2" type="ORF">AS156_06500</name>
</gene>
<dbReference type="EMBL" id="LNCU01000070">
    <property type="protein sequence ID" value="KWV54630.1"/>
    <property type="molecule type" value="Genomic_DNA"/>
</dbReference>
<feature type="region of interest" description="Disordered" evidence="1">
    <location>
        <begin position="1"/>
        <end position="21"/>
    </location>
</feature>
<sequence length="116" mass="12522">MSSVRNPPRGHAPDPRLDATTGYEGDQAALLASVWSNFADLSAVPNQGGDFGLEAILSSFVLPIQQSVTYELDGDLNHIAGVYSGEADDFTCTRIINPRTSALERRYLTLRGLDPV</sequence>